<evidence type="ECO:0000256" key="8">
    <source>
        <dbReference type="SAM" id="MobiDB-lite"/>
    </source>
</evidence>
<feature type="transmembrane region" description="Helical" evidence="9">
    <location>
        <begin position="267"/>
        <end position="285"/>
    </location>
</feature>
<evidence type="ECO:0000256" key="4">
    <source>
        <dbReference type="ARBA" id="ARBA00022679"/>
    </source>
</evidence>
<evidence type="ECO:0000313" key="12">
    <source>
        <dbReference type="Proteomes" id="UP000189677"/>
    </source>
</evidence>
<feature type="region of interest" description="Disordered" evidence="8">
    <location>
        <begin position="1"/>
        <end position="23"/>
    </location>
</feature>
<reference evidence="11 12" key="1">
    <citation type="submission" date="2016-11" db="EMBL/GenBank/DDBJ databases">
        <title>Complete genome sequence of Streptomyces niveus SCSIO 3406.</title>
        <authorList>
            <person name="Zhu Q."/>
            <person name="Cheng W."/>
            <person name="Song Y."/>
            <person name="Li Q."/>
            <person name="Ju J."/>
        </authorList>
    </citation>
    <scope>NUCLEOTIDE SEQUENCE [LARGE SCALE GENOMIC DNA]</scope>
    <source>
        <strain evidence="11 12">SCSIO 3406</strain>
    </source>
</reference>
<accession>A0A1U9QNX3</accession>
<feature type="transmembrane region" description="Helical" evidence="9">
    <location>
        <begin position="36"/>
        <end position="57"/>
    </location>
</feature>
<comment type="subcellular location">
    <subcellularLocation>
        <location evidence="1">Cell membrane</location>
        <topology evidence="1">Multi-pass membrane protein</topology>
    </subcellularLocation>
</comment>
<evidence type="ECO:0000259" key="10">
    <source>
        <dbReference type="Pfam" id="PF13231"/>
    </source>
</evidence>
<dbReference type="PANTHER" id="PTHR33908">
    <property type="entry name" value="MANNOSYLTRANSFERASE YKCB-RELATED"/>
    <property type="match status" value="1"/>
</dbReference>
<evidence type="ECO:0000256" key="9">
    <source>
        <dbReference type="SAM" id="Phobius"/>
    </source>
</evidence>
<dbReference type="GO" id="GO:0009103">
    <property type="term" value="P:lipopolysaccharide biosynthetic process"/>
    <property type="evidence" value="ECO:0007669"/>
    <property type="project" value="UniProtKB-ARBA"/>
</dbReference>
<sequence length="504" mass="54418">MSVEPQSAPPRLSPARRDPTRARPARTAAYGYWRRLLPLLAALALAVRLPSFLHPFWSPDEGYLAVQARILAHGGELYESVVDRKPPLLPWLYEATYTVLGDGSQHAMKLLAIAAQFTTAALLAAFARRRWGDRSGVTAGVLFLLISVGFIPQDTQATTFEVFILPWTAAAVLCADRGRWGAAGVAVAGAFLTKQTGGVVLLPVLWLLWRSHSPARRRTGLPRTAVGFAAPVAAAALVTDPAGFLFWTVTGSGSYAFSLTGSELHVLIRAFVNSLLLCLACVGILPPVRRALLTTRPAAGTLTDLWVWFAASAGAVAVGFHFFGHYFLQLLPPITLLATAGLRPLRPERLRSVLSVPACVCALFVLWATVAPRSELDHSDRVATAVREHTAPTDRVLVWGIHPEIYRLADRAPASRYLTAGLLTNFSGGRDGPQVGEAYAVPGAWQVFAAEMRARPPALIVDDSRGKPYAPERVPTLRRLLAGGYEPLPETVEGTVFYVRSSGS</sequence>
<feature type="transmembrane region" description="Helical" evidence="9">
    <location>
        <begin position="228"/>
        <end position="247"/>
    </location>
</feature>
<dbReference type="KEGG" id="snw:BBN63_06660"/>
<dbReference type="AlphaFoldDB" id="A0A1U9QNX3"/>
<keyword evidence="2" id="KW-1003">Cell membrane</keyword>
<dbReference type="Proteomes" id="UP000189677">
    <property type="component" value="Chromosome"/>
</dbReference>
<dbReference type="GO" id="GO:0016763">
    <property type="term" value="F:pentosyltransferase activity"/>
    <property type="evidence" value="ECO:0007669"/>
    <property type="project" value="TreeGrafter"/>
</dbReference>
<dbReference type="EMBL" id="CP018047">
    <property type="protein sequence ID" value="AQU65974.1"/>
    <property type="molecule type" value="Genomic_DNA"/>
</dbReference>
<evidence type="ECO:0000256" key="1">
    <source>
        <dbReference type="ARBA" id="ARBA00004651"/>
    </source>
</evidence>
<proteinExistence type="predicted"/>
<keyword evidence="5 9" id="KW-0812">Transmembrane</keyword>
<evidence type="ECO:0000256" key="2">
    <source>
        <dbReference type="ARBA" id="ARBA00022475"/>
    </source>
</evidence>
<evidence type="ECO:0000256" key="5">
    <source>
        <dbReference type="ARBA" id="ARBA00022692"/>
    </source>
</evidence>
<keyword evidence="7 9" id="KW-0472">Membrane</keyword>
<dbReference type="InterPro" id="IPR050297">
    <property type="entry name" value="LipidA_mod_glycosyltrf_83"/>
</dbReference>
<name>A0A1U9QNX3_STRNV</name>
<organism evidence="11 12">
    <name type="scientific">Streptomyces niveus</name>
    <name type="common">Streptomyces spheroides</name>
    <dbReference type="NCBI Taxonomy" id="193462"/>
    <lineage>
        <taxon>Bacteria</taxon>
        <taxon>Bacillati</taxon>
        <taxon>Actinomycetota</taxon>
        <taxon>Actinomycetes</taxon>
        <taxon>Kitasatosporales</taxon>
        <taxon>Streptomycetaceae</taxon>
        <taxon>Streptomyces</taxon>
    </lineage>
</organism>
<evidence type="ECO:0000256" key="7">
    <source>
        <dbReference type="ARBA" id="ARBA00023136"/>
    </source>
</evidence>
<keyword evidence="4 11" id="KW-0808">Transferase</keyword>
<feature type="transmembrane region" description="Helical" evidence="9">
    <location>
        <begin position="134"/>
        <end position="151"/>
    </location>
</feature>
<keyword evidence="3" id="KW-0328">Glycosyltransferase</keyword>
<dbReference type="RefSeq" id="WP_078074503.1">
    <property type="nucleotide sequence ID" value="NZ_CP018047.1"/>
</dbReference>
<gene>
    <name evidence="11" type="ORF">BBN63_06660</name>
</gene>
<evidence type="ECO:0000256" key="6">
    <source>
        <dbReference type="ARBA" id="ARBA00022989"/>
    </source>
</evidence>
<feature type="transmembrane region" description="Helical" evidence="9">
    <location>
        <begin position="305"/>
        <end position="328"/>
    </location>
</feature>
<dbReference type="Pfam" id="PF13231">
    <property type="entry name" value="PMT_2"/>
    <property type="match status" value="1"/>
</dbReference>
<feature type="domain" description="Glycosyltransferase RgtA/B/C/D-like" evidence="10">
    <location>
        <begin position="85"/>
        <end position="221"/>
    </location>
</feature>
<protein>
    <submittedName>
        <fullName evidence="11">Glycosyltransferase</fullName>
    </submittedName>
</protein>
<evidence type="ECO:0000256" key="3">
    <source>
        <dbReference type="ARBA" id="ARBA00022676"/>
    </source>
</evidence>
<feature type="transmembrane region" description="Helical" evidence="9">
    <location>
        <begin position="107"/>
        <end position="127"/>
    </location>
</feature>
<dbReference type="OrthoDB" id="3860601at2"/>
<dbReference type="InterPro" id="IPR038731">
    <property type="entry name" value="RgtA/B/C-like"/>
</dbReference>
<keyword evidence="12" id="KW-1185">Reference proteome</keyword>
<dbReference type="PANTHER" id="PTHR33908:SF11">
    <property type="entry name" value="MEMBRANE PROTEIN"/>
    <property type="match status" value="1"/>
</dbReference>
<dbReference type="GO" id="GO:0005886">
    <property type="term" value="C:plasma membrane"/>
    <property type="evidence" value="ECO:0007669"/>
    <property type="project" value="UniProtKB-SubCell"/>
</dbReference>
<keyword evidence="6 9" id="KW-1133">Transmembrane helix</keyword>
<feature type="transmembrane region" description="Helical" evidence="9">
    <location>
        <begin position="182"/>
        <end position="208"/>
    </location>
</feature>
<evidence type="ECO:0000313" key="11">
    <source>
        <dbReference type="EMBL" id="AQU65974.1"/>
    </source>
</evidence>